<evidence type="ECO:0000313" key="3">
    <source>
        <dbReference type="Proteomes" id="UP000321393"/>
    </source>
</evidence>
<gene>
    <name evidence="2" type="ORF">E5676_scaffold306G002830</name>
    <name evidence="1" type="ORF">E6C27_scaffold67G004940</name>
</gene>
<evidence type="ECO:0008006" key="5">
    <source>
        <dbReference type="Google" id="ProtNLM"/>
    </source>
</evidence>
<organism evidence="2 4">
    <name type="scientific">Cucumis melo var. makuwa</name>
    <name type="common">Oriental melon</name>
    <dbReference type="NCBI Taxonomy" id="1194695"/>
    <lineage>
        <taxon>Eukaryota</taxon>
        <taxon>Viridiplantae</taxon>
        <taxon>Streptophyta</taxon>
        <taxon>Embryophyta</taxon>
        <taxon>Tracheophyta</taxon>
        <taxon>Spermatophyta</taxon>
        <taxon>Magnoliopsida</taxon>
        <taxon>eudicotyledons</taxon>
        <taxon>Gunneridae</taxon>
        <taxon>Pentapetalae</taxon>
        <taxon>rosids</taxon>
        <taxon>fabids</taxon>
        <taxon>Cucurbitales</taxon>
        <taxon>Cucurbitaceae</taxon>
        <taxon>Benincaseae</taxon>
        <taxon>Cucumis</taxon>
    </lineage>
</organism>
<sequence>MGAIGEHVACTMALGGHDGGAWCASSGYKIVPIISMVGTLRVPHKLLQTHGSRGVTGILVQGIVCLWLFDTLEVNVGRTGNYKRGDSSLGFVAHIEECVNELDSSQKTLLEMLNGMSGDFRATLDVVRNEVVDVNTRLNFTMRAMANQAPIGGEIPVSKVKFLKPKSFYGARDAKALENFIFDLE</sequence>
<dbReference type="AlphaFoldDB" id="A0A5D3D255"/>
<dbReference type="Proteomes" id="UP000321947">
    <property type="component" value="Unassembled WGS sequence"/>
</dbReference>
<dbReference type="EMBL" id="SSTD01007940">
    <property type="protein sequence ID" value="TYK17977.1"/>
    <property type="molecule type" value="Genomic_DNA"/>
</dbReference>
<evidence type="ECO:0000313" key="2">
    <source>
        <dbReference type="EMBL" id="TYK17977.1"/>
    </source>
</evidence>
<proteinExistence type="predicted"/>
<comment type="caution">
    <text evidence="2">The sequence shown here is derived from an EMBL/GenBank/DDBJ whole genome shotgun (WGS) entry which is preliminary data.</text>
</comment>
<evidence type="ECO:0000313" key="1">
    <source>
        <dbReference type="EMBL" id="KAA0042041.1"/>
    </source>
</evidence>
<protein>
    <recommendedName>
        <fullName evidence="5">Senescence-specific cysteine protease sag39</fullName>
    </recommendedName>
</protein>
<reference evidence="3 4" key="1">
    <citation type="submission" date="2019-08" db="EMBL/GenBank/DDBJ databases">
        <title>Draft genome sequences of two oriental melons (Cucumis melo L. var makuwa).</title>
        <authorList>
            <person name="Kwon S.-Y."/>
        </authorList>
    </citation>
    <scope>NUCLEOTIDE SEQUENCE [LARGE SCALE GENOMIC DNA]</scope>
    <source>
        <strain evidence="4">cv. Chang Bougi</strain>
        <strain evidence="3">cv. SW 3</strain>
        <tissue evidence="2">Leaf</tissue>
    </source>
</reference>
<dbReference type="EMBL" id="SSTE01016227">
    <property type="protein sequence ID" value="KAA0042041.1"/>
    <property type="molecule type" value="Genomic_DNA"/>
</dbReference>
<name>A0A5D3D255_CUCMM</name>
<dbReference type="OrthoDB" id="1939491at2759"/>
<accession>A0A5D3D255</accession>
<evidence type="ECO:0000313" key="4">
    <source>
        <dbReference type="Proteomes" id="UP000321947"/>
    </source>
</evidence>
<dbReference type="Proteomes" id="UP000321393">
    <property type="component" value="Unassembled WGS sequence"/>
</dbReference>